<keyword evidence="4 7" id="KW-0805">Transcription regulation</keyword>
<dbReference type="InterPro" id="IPR038619">
    <property type="entry name" value="MraZ_sf"/>
</dbReference>
<comment type="subcellular location">
    <subcellularLocation>
        <location evidence="7">Cytoplasm</location>
        <location evidence="7">Nucleoid</location>
    </subcellularLocation>
</comment>
<evidence type="ECO:0000259" key="8">
    <source>
        <dbReference type="PROSITE" id="PS51740"/>
    </source>
</evidence>
<organism evidence="9 10">
    <name type="scientific">Candidatus Nitrohelix vancouverensis</name>
    <dbReference type="NCBI Taxonomy" id="2705534"/>
    <lineage>
        <taxon>Bacteria</taxon>
        <taxon>Pseudomonadati</taxon>
        <taxon>Nitrospinota/Tectimicrobiota group</taxon>
        <taxon>Nitrospinota</taxon>
        <taxon>Nitrospinia</taxon>
        <taxon>Nitrospinales</taxon>
        <taxon>Nitrospinaceae</taxon>
        <taxon>Candidatus Nitrohelix</taxon>
    </lineage>
</organism>
<dbReference type="CDD" id="cd16321">
    <property type="entry name" value="MraZ_C"/>
    <property type="match status" value="1"/>
</dbReference>
<feature type="domain" description="SpoVT-AbrB" evidence="8">
    <location>
        <begin position="7"/>
        <end position="52"/>
    </location>
</feature>
<dbReference type="PANTHER" id="PTHR34701">
    <property type="entry name" value="TRANSCRIPTIONAL REGULATOR MRAZ"/>
    <property type="match status" value="1"/>
</dbReference>
<evidence type="ECO:0000256" key="3">
    <source>
        <dbReference type="ARBA" id="ARBA00022737"/>
    </source>
</evidence>
<dbReference type="Gene3D" id="3.40.1550.20">
    <property type="entry name" value="Transcriptional regulator MraZ domain"/>
    <property type="match status" value="1"/>
</dbReference>
<dbReference type="CDD" id="cd16320">
    <property type="entry name" value="MraZ_N"/>
    <property type="match status" value="1"/>
</dbReference>
<evidence type="ECO:0000256" key="1">
    <source>
        <dbReference type="ARBA" id="ARBA00013860"/>
    </source>
</evidence>
<evidence type="ECO:0000313" key="9">
    <source>
        <dbReference type="EMBL" id="QPJ66557.1"/>
    </source>
</evidence>
<dbReference type="KEGG" id="nva:G3M78_14565"/>
<dbReference type="InterPro" id="IPR007159">
    <property type="entry name" value="SpoVT-AbrB_dom"/>
</dbReference>
<dbReference type="Proteomes" id="UP000594464">
    <property type="component" value="Chromosome"/>
</dbReference>
<dbReference type="InterPro" id="IPR035644">
    <property type="entry name" value="MraZ_C"/>
</dbReference>
<comment type="similarity">
    <text evidence="7">Belongs to the MraZ family.</text>
</comment>
<evidence type="ECO:0000256" key="4">
    <source>
        <dbReference type="ARBA" id="ARBA00023015"/>
    </source>
</evidence>
<dbReference type="GO" id="GO:0003700">
    <property type="term" value="F:DNA-binding transcription factor activity"/>
    <property type="evidence" value="ECO:0007669"/>
    <property type="project" value="UniProtKB-UniRule"/>
</dbReference>
<dbReference type="HAMAP" id="MF_01008">
    <property type="entry name" value="MraZ"/>
    <property type="match status" value="1"/>
</dbReference>
<evidence type="ECO:0000256" key="2">
    <source>
        <dbReference type="ARBA" id="ARBA00022490"/>
    </source>
</evidence>
<dbReference type="GO" id="GO:0005737">
    <property type="term" value="C:cytoplasm"/>
    <property type="evidence" value="ECO:0007669"/>
    <property type="project" value="UniProtKB-UniRule"/>
</dbReference>
<accession>A0A7T0C4Q3</accession>
<evidence type="ECO:0000256" key="5">
    <source>
        <dbReference type="ARBA" id="ARBA00023125"/>
    </source>
</evidence>
<evidence type="ECO:0000256" key="7">
    <source>
        <dbReference type="HAMAP-Rule" id="MF_01008"/>
    </source>
</evidence>
<dbReference type="EMBL" id="CP048620">
    <property type="protein sequence ID" value="QPJ66557.1"/>
    <property type="molecule type" value="Genomic_DNA"/>
</dbReference>
<dbReference type="Pfam" id="PF02381">
    <property type="entry name" value="MraZ"/>
    <property type="match status" value="2"/>
</dbReference>
<dbReference type="InterPro" id="IPR035642">
    <property type="entry name" value="MraZ_N"/>
</dbReference>
<sequence length="132" mass="15477">MNGFLGTYEISLDDKGRFNVPVKFRNVLERENNPNLVMTHMDGYLIVFPQTEWTRNEARLKDLDSFEREDRNKKRKIFSRAVEIDIKSGKILVPLKQRNVAGLNKEVVLVGMSESFEIWSKDLWLENEGEED</sequence>
<keyword evidence="5 7" id="KW-0238">DNA-binding</keyword>
<protein>
    <recommendedName>
        <fullName evidence="1 7">Transcriptional regulator MraZ</fullName>
    </recommendedName>
</protein>
<dbReference type="PANTHER" id="PTHR34701:SF1">
    <property type="entry name" value="TRANSCRIPTIONAL REGULATOR MRAZ"/>
    <property type="match status" value="1"/>
</dbReference>
<keyword evidence="2 7" id="KW-0963">Cytoplasm</keyword>
<name>A0A7T0C4Q3_9BACT</name>
<dbReference type="SUPFAM" id="SSF89447">
    <property type="entry name" value="AbrB/MazE/MraZ-like"/>
    <property type="match status" value="1"/>
</dbReference>
<dbReference type="InterPro" id="IPR003444">
    <property type="entry name" value="MraZ"/>
</dbReference>
<dbReference type="PROSITE" id="PS51740">
    <property type="entry name" value="SPOVT_ABRB"/>
    <property type="match status" value="1"/>
</dbReference>
<dbReference type="InterPro" id="IPR020603">
    <property type="entry name" value="MraZ_dom"/>
</dbReference>
<proteinExistence type="inferred from homology"/>
<keyword evidence="3" id="KW-0677">Repeat</keyword>
<comment type="subunit">
    <text evidence="7">Forms oligomers.</text>
</comment>
<evidence type="ECO:0000313" key="10">
    <source>
        <dbReference type="Proteomes" id="UP000594464"/>
    </source>
</evidence>
<dbReference type="GO" id="GO:0009295">
    <property type="term" value="C:nucleoid"/>
    <property type="evidence" value="ECO:0007669"/>
    <property type="project" value="UniProtKB-SubCell"/>
</dbReference>
<keyword evidence="6 7" id="KW-0804">Transcription</keyword>
<evidence type="ECO:0000256" key="6">
    <source>
        <dbReference type="ARBA" id="ARBA00023163"/>
    </source>
</evidence>
<reference evidence="10" key="1">
    <citation type="submission" date="2020-02" db="EMBL/GenBank/DDBJ databases">
        <title>Genomic and physiological characterization of two novel Nitrospinaceae genera.</title>
        <authorList>
            <person name="Mueller A.J."/>
            <person name="Jung M.-Y."/>
            <person name="Strachan C.R."/>
            <person name="Herbold C.W."/>
            <person name="Kirkegaard R.H."/>
            <person name="Daims H."/>
        </authorList>
    </citation>
    <scope>NUCLEOTIDE SEQUENCE [LARGE SCALE GENOMIC DNA]</scope>
</reference>
<dbReference type="GO" id="GO:0000976">
    <property type="term" value="F:transcription cis-regulatory region binding"/>
    <property type="evidence" value="ECO:0007669"/>
    <property type="project" value="TreeGrafter"/>
</dbReference>
<dbReference type="AlphaFoldDB" id="A0A7T0C4Q3"/>
<gene>
    <name evidence="7" type="primary">mraZ</name>
    <name evidence="9" type="ORF">G3M78_14565</name>
</gene>
<dbReference type="InterPro" id="IPR037914">
    <property type="entry name" value="SpoVT-AbrB_sf"/>
</dbReference>
<dbReference type="GO" id="GO:2000143">
    <property type="term" value="P:negative regulation of DNA-templated transcription initiation"/>
    <property type="evidence" value="ECO:0007669"/>
    <property type="project" value="TreeGrafter"/>
</dbReference>